<dbReference type="Pfam" id="PF00196">
    <property type="entry name" value="GerE"/>
    <property type="match status" value="1"/>
</dbReference>
<dbReference type="InterPro" id="IPR001789">
    <property type="entry name" value="Sig_transdc_resp-reg_receiver"/>
</dbReference>
<gene>
    <name evidence="8" type="ORF">G3M78_14145</name>
</gene>
<dbReference type="PANTHER" id="PTHR43214:SF41">
    <property type="entry name" value="NITRATE_NITRITE RESPONSE REGULATOR PROTEIN NARP"/>
    <property type="match status" value="1"/>
</dbReference>
<evidence type="ECO:0000313" key="9">
    <source>
        <dbReference type="Proteomes" id="UP000594464"/>
    </source>
</evidence>
<dbReference type="SUPFAM" id="SSF52172">
    <property type="entry name" value="CheY-like"/>
    <property type="match status" value="1"/>
</dbReference>
<dbReference type="CDD" id="cd06170">
    <property type="entry name" value="LuxR_C_like"/>
    <property type="match status" value="1"/>
</dbReference>
<dbReference type="Gene3D" id="3.40.50.2300">
    <property type="match status" value="1"/>
</dbReference>
<keyword evidence="2" id="KW-0805">Transcription regulation</keyword>
<keyword evidence="3" id="KW-0238">DNA-binding</keyword>
<dbReference type="GO" id="GO:0000160">
    <property type="term" value="P:phosphorelay signal transduction system"/>
    <property type="evidence" value="ECO:0007669"/>
    <property type="project" value="InterPro"/>
</dbReference>
<evidence type="ECO:0000259" key="7">
    <source>
        <dbReference type="PROSITE" id="PS50110"/>
    </source>
</evidence>
<dbReference type="SMART" id="SM00448">
    <property type="entry name" value="REC"/>
    <property type="match status" value="1"/>
</dbReference>
<dbReference type="PROSITE" id="PS50043">
    <property type="entry name" value="HTH_LUXR_2"/>
    <property type="match status" value="1"/>
</dbReference>
<evidence type="ECO:0000256" key="4">
    <source>
        <dbReference type="ARBA" id="ARBA00023163"/>
    </source>
</evidence>
<accession>A0A7T0C4S4</accession>
<dbReference type="Proteomes" id="UP000594464">
    <property type="component" value="Chromosome"/>
</dbReference>
<dbReference type="Pfam" id="PF00072">
    <property type="entry name" value="Response_reg"/>
    <property type="match status" value="1"/>
</dbReference>
<dbReference type="InterPro" id="IPR016032">
    <property type="entry name" value="Sig_transdc_resp-reg_C-effctor"/>
</dbReference>
<evidence type="ECO:0000256" key="5">
    <source>
        <dbReference type="PROSITE-ProRule" id="PRU00169"/>
    </source>
</evidence>
<sequence>MSRKIKILIADDHAVVRRGLTQIISEASDFELVGIAEDGVEALSKAQELEIDVLLLDYDMPGKNGLDVLAQVKSIKPRLSVIILSIFPEEHYGARFLKAGASGYLGKSAAPEQLVEAVRKVAGGGTYIGSALADKLVFELKGEKEGAPHERLTDREFQVFYRIATGKKLKDIADELAISINTVSTYRSRVLDKLDLKSNADLIHYALRNHLIGG</sequence>
<dbReference type="InterPro" id="IPR058245">
    <property type="entry name" value="NreC/VraR/RcsB-like_REC"/>
</dbReference>
<evidence type="ECO:0000256" key="2">
    <source>
        <dbReference type="ARBA" id="ARBA00023015"/>
    </source>
</evidence>
<dbReference type="PROSITE" id="PS50110">
    <property type="entry name" value="RESPONSE_REGULATORY"/>
    <property type="match status" value="1"/>
</dbReference>
<dbReference type="GO" id="GO:0003677">
    <property type="term" value="F:DNA binding"/>
    <property type="evidence" value="ECO:0007669"/>
    <property type="project" value="UniProtKB-KW"/>
</dbReference>
<dbReference type="SUPFAM" id="SSF46894">
    <property type="entry name" value="C-terminal effector domain of the bipartite response regulators"/>
    <property type="match status" value="1"/>
</dbReference>
<dbReference type="CDD" id="cd17535">
    <property type="entry name" value="REC_NarL-like"/>
    <property type="match status" value="1"/>
</dbReference>
<dbReference type="KEGG" id="nva:G3M78_14145"/>
<protein>
    <submittedName>
        <fullName evidence="8">Response regulator transcription factor</fullName>
    </submittedName>
</protein>
<evidence type="ECO:0000259" key="6">
    <source>
        <dbReference type="PROSITE" id="PS50043"/>
    </source>
</evidence>
<reference evidence="9" key="1">
    <citation type="submission" date="2020-02" db="EMBL/GenBank/DDBJ databases">
        <title>Genomic and physiological characterization of two novel Nitrospinaceae genera.</title>
        <authorList>
            <person name="Mueller A.J."/>
            <person name="Jung M.-Y."/>
            <person name="Strachan C.R."/>
            <person name="Herbold C.W."/>
            <person name="Kirkegaard R.H."/>
            <person name="Daims H."/>
        </authorList>
    </citation>
    <scope>NUCLEOTIDE SEQUENCE [LARGE SCALE GENOMIC DNA]</scope>
</reference>
<dbReference type="GO" id="GO:0006355">
    <property type="term" value="P:regulation of DNA-templated transcription"/>
    <property type="evidence" value="ECO:0007669"/>
    <property type="project" value="InterPro"/>
</dbReference>
<dbReference type="InterPro" id="IPR000792">
    <property type="entry name" value="Tscrpt_reg_LuxR_C"/>
</dbReference>
<keyword evidence="4" id="KW-0804">Transcription</keyword>
<dbReference type="AlphaFoldDB" id="A0A7T0C4S4"/>
<dbReference type="SMART" id="SM00421">
    <property type="entry name" value="HTH_LUXR"/>
    <property type="match status" value="1"/>
</dbReference>
<dbReference type="PANTHER" id="PTHR43214">
    <property type="entry name" value="TWO-COMPONENT RESPONSE REGULATOR"/>
    <property type="match status" value="1"/>
</dbReference>
<evidence type="ECO:0000256" key="1">
    <source>
        <dbReference type="ARBA" id="ARBA00022553"/>
    </source>
</evidence>
<keyword evidence="1 5" id="KW-0597">Phosphoprotein</keyword>
<name>A0A7T0C4S4_9BACT</name>
<feature type="domain" description="HTH luxR-type" evidence="6">
    <location>
        <begin position="145"/>
        <end position="210"/>
    </location>
</feature>
<feature type="domain" description="Response regulatory" evidence="7">
    <location>
        <begin position="6"/>
        <end position="122"/>
    </location>
</feature>
<dbReference type="PRINTS" id="PR00038">
    <property type="entry name" value="HTHLUXR"/>
</dbReference>
<dbReference type="InterPro" id="IPR011006">
    <property type="entry name" value="CheY-like_superfamily"/>
</dbReference>
<evidence type="ECO:0000313" key="8">
    <source>
        <dbReference type="EMBL" id="QPJ66475.1"/>
    </source>
</evidence>
<feature type="modified residue" description="4-aspartylphosphate" evidence="5">
    <location>
        <position position="57"/>
    </location>
</feature>
<organism evidence="8 9">
    <name type="scientific">Candidatus Nitrohelix vancouverensis</name>
    <dbReference type="NCBI Taxonomy" id="2705534"/>
    <lineage>
        <taxon>Bacteria</taxon>
        <taxon>Pseudomonadati</taxon>
        <taxon>Nitrospinota/Tectimicrobiota group</taxon>
        <taxon>Nitrospinota</taxon>
        <taxon>Nitrospinia</taxon>
        <taxon>Nitrospinales</taxon>
        <taxon>Nitrospinaceae</taxon>
        <taxon>Candidatus Nitrohelix</taxon>
    </lineage>
</organism>
<dbReference type="InterPro" id="IPR039420">
    <property type="entry name" value="WalR-like"/>
</dbReference>
<proteinExistence type="predicted"/>
<dbReference type="EMBL" id="CP048620">
    <property type="protein sequence ID" value="QPJ66475.1"/>
    <property type="molecule type" value="Genomic_DNA"/>
</dbReference>
<evidence type="ECO:0000256" key="3">
    <source>
        <dbReference type="ARBA" id="ARBA00023125"/>
    </source>
</evidence>